<name>A0A939BM07_9FIRM</name>
<dbReference type="GO" id="GO:0005886">
    <property type="term" value="C:plasma membrane"/>
    <property type="evidence" value="ECO:0007669"/>
    <property type="project" value="UniProtKB-SubCell"/>
</dbReference>
<dbReference type="InterPro" id="IPR001689">
    <property type="entry name" value="Flag_FliM"/>
</dbReference>
<keyword evidence="13" id="KW-1185">Reference proteome</keyword>
<accession>A0A939BM07</accession>
<reference evidence="12" key="1">
    <citation type="submission" date="2021-01" db="EMBL/GenBank/DDBJ databases">
        <title>Genomic Encyclopedia of Type Strains, Phase IV (KMG-IV): sequencing the most valuable type-strain genomes for metagenomic binning, comparative biology and taxonomic classification.</title>
        <authorList>
            <person name="Goeker M."/>
        </authorList>
    </citation>
    <scope>NUCLEOTIDE SEQUENCE</scope>
    <source>
        <strain evidence="12">DSM 23230</strain>
    </source>
</reference>
<keyword evidence="5" id="KW-1003">Cell membrane</keyword>
<dbReference type="Pfam" id="PF01052">
    <property type="entry name" value="FliMN_C"/>
    <property type="match status" value="1"/>
</dbReference>
<dbReference type="InterPro" id="IPR028976">
    <property type="entry name" value="CheC-like_sf"/>
</dbReference>
<dbReference type="RefSeq" id="WP_204700069.1">
    <property type="nucleotide sequence ID" value="NZ_JAFBDQ010000001.1"/>
</dbReference>
<keyword evidence="12" id="KW-0969">Cilium</keyword>
<keyword evidence="12" id="KW-0282">Flagellum</keyword>
<dbReference type="NCBIfam" id="TIGR01397">
    <property type="entry name" value="fliM_switch"/>
    <property type="match status" value="1"/>
</dbReference>
<proteinExistence type="inferred from homology"/>
<dbReference type="PRINTS" id="PR00955">
    <property type="entry name" value="FLGMOTORFLIM"/>
</dbReference>
<dbReference type="Pfam" id="PF02154">
    <property type="entry name" value="FliM"/>
    <property type="match status" value="1"/>
</dbReference>
<comment type="caution">
    <text evidence="12">The sequence shown here is derived from an EMBL/GenBank/DDBJ whole genome shotgun (WGS) entry which is preliminary data.</text>
</comment>
<dbReference type="Gene3D" id="2.30.330.10">
    <property type="entry name" value="SpoA-like"/>
    <property type="match status" value="1"/>
</dbReference>
<keyword evidence="7" id="KW-0283">Flagellar rotation</keyword>
<dbReference type="PANTHER" id="PTHR30034">
    <property type="entry name" value="FLAGELLAR MOTOR SWITCH PROTEIN FLIM"/>
    <property type="match status" value="1"/>
</dbReference>
<gene>
    <name evidence="12" type="ORF">JOC47_000174</name>
</gene>
<dbReference type="Proteomes" id="UP000774000">
    <property type="component" value="Unassembled WGS sequence"/>
</dbReference>
<evidence type="ECO:0000256" key="10">
    <source>
        <dbReference type="NCBIfam" id="TIGR01397"/>
    </source>
</evidence>
<evidence type="ECO:0000256" key="2">
    <source>
        <dbReference type="ARBA" id="ARBA00004202"/>
    </source>
</evidence>
<dbReference type="GO" id="GO:0050918">
    <property type="term" value="P:positive chemotaxis"/>
    <property type="evidence" value="ECO:0007669"/>
    <property type="project" value="TreeGrafter"/>
</dbReference>
<dbReference type="AlphaFoldDB" id="A0A939BM07"/>
<evidence type="ECO:0000256" key="6">
    <source>
        <dbReference type="ARBA" id="ARBA00022500"/>
    </source>
</evidence>
<keyword evidence="9" id="KW-0975">Bacterial flagellum</keyword>
<dbReference type="GO" id="GO:0009425">
    <property type="term" value="C:bacterial-type flagellum basal body"/>
    <property type="evidence" value="ECO:0007669"/>
    <property type="project" value="UniProtKB-SubCell"/>
</dbReference>
<keyword evidence="8" id="KW-0472">Membrane</keyword>
<dbReference type="CDD" id="cd17908">
    <property type="entry name" value="FliM"/>
    <property type="match status" value="1"/>
</dbReference>
<evidence type="ECO:0000256" key="3">
    <source>
        <dbReference type="ARBA" id="ARBA00011049"/>
    </source>
</evidence>
<dbReference type="GO" id="GO:0071978">
    <property type="term" value="P:bacterial-type flagellum-dependent swarming motility"/>
    <property type="evidence" value="ECO:0007669"/>
    <property type="project" value="TreeGrafter"/>
</dbReference>
<keyword evidence="12" id="KW-0966">Cell projection</keyword>
<feature type="domain" description="Flagellar motor switch protein FliN-like C-terminal" evidence="11">
    <location>
        <begin position="256"/>
        <end position="326"/>
    </location>
</feature>
<protein>
    <recommendedName>
        <fullName evidence="4 10">Flagellar motor switch protein FliM</fullName>
    </recommendedName>
</protein>
<sequence>MPSDRVLSQDEIDNLLDAVSSGEVGTEELKEEENEKEIEVYDFKRPNKLSKDQLRTLRMIYEGFGRLVSTEISTQLRTMVKIDVTSIEQLSYDEFIRSLPQPTVMGICDFHPFNGEFIIEINPKIALAIVERIFGGGDTSQNAEGREFTDIEEVVLKKINKHILNSFGEAWENVADLRPRLRELESNPQFTQIVPSNDMVILATFETQIGDTEGLINICIPYIVLEPLVSKLSAQYWFATSMSESKSENLSDLKKRLGRAKLQVEAMLGSTTVTINQLLNLNKGDVLRLDSKTEQDLVINVDGREKFRAKAGKKGSKVAVEITSEISEEDDWEEEDNE</sequence>
<dbReference type="PIRSF" id="PIRSF002888">
    <property type="entry name" value="FliM"/>
    <property type="match status" value="1"/>
</dbReference>
<dbReference type="SUPFAM" id="SSF101801">
    <property type="entry name" value="Surface presentation of antigens (SPOA)"/>
    <property type="match status" value="1"/>
</dbReference>
<evidence type="ECO:0000313" key="12">
    <source>
        <dbReference type="EMBL" id="MBM7555350.1"/>
    </source>
</evidence>
<dbReference type="Gene3D" id="3.40.1550.10">
    <property type="entry name" value="CheC-like"/>
    <property type="match status" value="1"/>
</dbReference>
<dbReference type="GO" id="GO:0003774">
    <property type="term" value="F:cytoskeletal motor activity"/>
    <property type="evidence" value="ECO:0007669"/>
    <property type="project" value="InterPro"/>
</dbReference>
<organism evidence="12 13">
    <name type="scientific">Halanaerobacter jeridensis</name>
    <dbReference type="NCBI Taxonomy" id="706427"/>
    <lineage>
        <taxon>Bacteria</taxon>
        <taxon>Bacillati</taxon>
        <taxon>Bacillota</taxon>
        <taxon>Clostridia</taxon>
        <taxon>Halanaerobiales</taxon>
        <taxon>Halobacteroidaceae</taxon>
        <taxon>Halanaerobacter</taxon>
    </lineage>
</organism>
<evidence type="ECO:0000256" key="4">
    <source>
        <dbReference type="ARBA" id="ARBA00021898"/>
    </source>
</evidence>
<dbReference type="EMBL" id="JAFBDQ010000001">
    <property type="protein sequence ID" value="MBM7555350.1"/>
    <property type="molecule type" value="Genomic_DNA"/>
</dbReference>
<dbReference type="InterPro" id="IPR001543">
    <property type="entry name" value="FliN-like_C"/>
</dbReference>
<evidence type="ECO:0000256" key="7">
    <source>
        <dbReference type="ARBA" id="ARBA00022779"/>
    </source>
</evidence>
<evidence type="ECO:0000256" key="9">
    <source>
        <dbReference type="ARBA" id="ARBA00023143"/>
    </source>
</evidence>
<evidence type="ECO:0000256" key="5">
    <source>
        <dbReference type="ARBA" id="ARBA00022475"/>
    </source>
</evidence>
<dbReference type="PANTHER" id="PTHR30034:SF6">
    <property type="entry name" value="YOP PROTEINS TRANSLOCATION PROTEIN Q"/>
    <property type="match status" value="1"/>
</dbReference>
<dbReference type="InterPro" id="IPR036429">
    <property type="entry name" value="SpoA-like_sf"/>
</dbReference>
<evidence type="ECO:0000259" key="11">
    <source>
        <dbReference type="Pfam" id="PF01052"/>
    </source>
</evidence>
<evidence type="ECO:0000256" key="1">
    <source>
        <dbReference type="ARBA" id="ARBA00004117"/>
    </source>
</evidence>
<comment type="similarity">
    <text evidence="3">Belongs to the FliM family.</text>
</comment>
<evidence type="ECO:0000256" key="8">
    <source>
        <dbReference type="ARBA" id="ARBA00023136"/>
    </source>
</evidence>
<keyword evidence="6" id="KW-0145">Chemotaxis</keyword>
<dbReference type="SUPFAM" id="SSF103039">
    <property type="entry name" value="CheC-like"/>
    <property type="match status" value="1"/>
</dbReference>
<evidence type="ECO:0000313" key="13">
    <source>
        <dbReference type="Proteomes" id="UP000774000"/>
    </source>
</evidence>
<comment type="subcellular location">
    <subcellularLocation>
        <location evidence="1">Bacterial flagellum basal body</location>
    </subcellularLocation>
    <subcellularLocation>
        <location evidence="2">Cell membrane</location>
        <topology evidence="2">Peripheral membrane protein</topology>
    </subcellularLocation>
</comment>